<reference evidence="6 7" key="1">
    <citation type="journal article" date="2021" name="Nat. Plants">
        <title>The Taxus genome provides insights into paclitaxel biosynthesis.</title>
        <authorList>
            <person name="Xiong X."/>
            <person name="Gou J."/>
            <person name="Liao Q."/>
            <person name="Li Y."/>
            <person name="Zhou Q."/>
            <person name="Bi G."/>
            <person name="Li C."/>
            <person name="Du R."/>
            <person name="Wang X."/>
            <person name="Sun T."/>
            <person name="Guo L."/>
            <person name="Liang H."/>
            <person name="Lu P."/>
            <person name="Wu Y."/>
            <person name="Zhang Z."/>
            <person name="Ro D.K."/>
            <person name="Shang Y."/>
            <person name="Huang S."/>
            <person name="Yan J."/>
        </authorList>
    </citation>
    <scope>NUCLEOTIDE SEQUENCE [LARGE SCALE GENOMIC DNA]</scope>
    <source>
        <strain evidence="6">Ta-2019</strain>
    </source>
</reference>
<dbReference type="GO" id="GO:0006032">
    <property type="term" value="P:chitin catabolic process"/>
    <property type="evidence" value="ECO:0007669"/>
    <property type="project" value="UniProtKB-KW"/>
</dbReference>
<dbReference type="GO" id="GO:0005576">
    <property type="term" value="C:extracellular region"/>
    <property type="evidence" value="ECO:0007669"/>
    <property type="project" value="TreeGrafter"/>
</dbReference>
<dbReference type="EMBL" id="JAHRHJ020000004">
    <property type="protein sequence ID" value="KAH9318862.1"/>
    <property type="molecule type" value="Genomic_DNA"/>
</dbReference>
<dbReference type="PANTHER" id="PTHR45708">
    <property type="entry name" value="ENDOCHITINASE"/>
    <property type="match status" value="1"/>
</dbReference>
<feature type="non-terminal residue" evidence="6">
    <location>
        <position position="1"/>
    </location>
</feature>
<protein>
    <recommendedName>
        <fullName evidence="8">Chitinase</fullName>
    </recommendedName>
</protein>
<dbReference type="InterPro" id="IPR050542">
    <property type="entry name" value="Glycosyl_Hydrlase18_Chitinase"/>
</dbReference>
<name>A0AA38LF68_TAXCH</name>
<evidence type="ECO:0000313" key="6">
    <source>
        <dbReference type="EMBL" id="KAH9318862.1"/>
    </source>
</evidence>
<comment type="catalytic activity">
    <reaction evidence="1">
        <text>Random endo-hydrolysis of N-acetyl-beta-D-glucosaminide (1-&gt;4)-beta-linkages in chitin and chitodextrins.</text>
        <dbReference type="EC" id="3.2.1.14"/>
    </reaction>
</comment>
<gene>
    <name evidence="6" type="ORF">KI387_020631</name>
</gene>
<keyword evidence="3" id="KW-0146">Chitin degradation</keyword>
<dbReference type="InterPro" id="IPR017853">
    <property type="entry name" value="GH"/>
</dbReference>
<sequence length="139" mass="15617">HTTEHWEDLAKAVSALSSSSTKVYLSAAPQLPLNPDNSLGTALQTGLFDYIWIQFYNNPSCQYGDGDASNLLNSWTTVDHLCNHRSSAGFLLGSSGFQRRCGQRLHSCRHAHNHCPSSDQVRRLQLWRSHALVQVLRRE</sequence>
<keyword evidence="2" id="KW-0732">Signal</keyword>
<comment type="caution">
    <text evidence="6">The sequence shown here is derived from an EMBL/GenBank/DDBJ whole genome shotgun (WGS) entry which is preliminary data.</text>
</comment>
<keyword evidence="3" id="KW-0624">Polysaccharide degradation</keyword>
<dbReference type="GO" id="GO:0008843">
    <property type="term" value="F:endochitinase activity"/>
    <property type="evidence" value="ECO:0007669"/>
    <property type="project" value="UniProtKB-EC"/>
</dbReference>
<evidence type="ECO:0000256" key="2">
    <source>
        <dbReference type="ARBA" id="ARBA00022729"/>
    </source>
</evidence>
<keyword evidence="7" id="KW-1185">Reference proteome</keyword>
<keyword evidence="5" id="KW-0119">Carbohydrate metabolism</keyword>
<keyword evidence="4" id="KW-1015">Disulfide bond</keyword>
<evidence type="ECO:0000313" key="7">
    <source>
        <dbReference type="Proteomes" id="UP000824469"/>
    </source>
</evidence>
<dbReference type="Gene3D" id="3.20.20.80">
    <property type="entry name" value="Glycosidases"/>
    <property type="match status" value="1"/>
</dbReference>
<proteinExistence type="predicted"/>
<evidence type="ECO:0000256" key="1">
    <source>
        <dbReference type="ARBA" id="ARBA00000822"/>
    </source>
</evidence>
<dbReference type="AlphaFoldDB" id="A0AA38LF68"/>
<organism evidence="6 7">
    <name type="scientific">Taxus chinensis</name>
    <name type="common">Chinese yew</name>
    <name type="synonym">Taxus wallichiana var. chinensis</name>
    <dbReference type="NCBI Taxonomy" id="29808"/>
    <lineage>
        <taxon>Eukaryota</taxon>
        <taxon>Viridiplantae</taxon>
        <taxon>Streptophyta</taxon>
        <taxon>Embryophyta</taxon>
        <taxon>Tracheophyta</taxon>
        <taxon>Spermatophyta</taxon>
        <taxon>Pinopsida</taxon>
        <taxon>Pinidae</taxon>
        <taxon>Conifers II</taxon>
        <taxon>Cupressales</taxon>
        <taxon>Taxaceae</taxon>
        <taxon>Taxus</taxon>
    </lineage>
</organism>
<dbReference type="Proteomes" id="UP000824469">
    <property type="component" value="Unassembled WGS sequence"/>
</dbReference>
<evidence type="ECO:0008006" key="8">
    <source>
        <dbReference type="Google" id="ProtNLM"/>
    </source>
</evidence>
<evidence type="ECO:0000256" key="4">
    <source>
        <dbReference type="ARBA" id="ARBA00023157"/>
    </source>
</evidence>
<dbReference type="PANTHER" id="PTHR45708:SF22">
    <property type="entry name" value="ACIDIC ENDOCHITINASE"/>
    <property type="match status" value="1"/>
</dbReference>
<evidence type="ECO:0000256" key="3">
    <source>
        <dbReference type="ARBA" id="ARBA00023024"/>
    </source>
</evidence>
<accession>A0AA38LF68</accession>
<evidence type="ECO:0000256" key="5">
    <source>
        <dbReference type="ARBA" id="ARBA00023277"/>
    </source>
</evidence>
<dbReference type="SUPFAM" id="SSF51445">
    <property type="entry name" value="(Trans)glycosidases"/>
    <property type="match status" value="1"/>
</dbReference>